<evidence type="ECO:0000313" key="3">
    <source>
        <dbReference type="Proteomes" id="UP000016936"/>
    </source>
</evidence>
<feature type="region of interest" description="Disordered" evidence="1">
    <location>
        <begin position="1"/>
        <end position="49"/>
    </location>
</feature>
<evidence type="ECO:0000256" key="1">
    <source>
        <dbReference type="SAM" id="MobiDB-lite"/>
    </source>
</evidence>
<reference evidence="2 3" key="1">
    <citation type="journal article" date="2012" name="PLoS Pathog.">
        <title>Diverse lifestyles and strategies of plant pathogenesis encoded in the genomes of eighteen Dothideomycetes fungi.</title>
        <authorList>
            <person name="Ohm R.A."/>
            <person name="Feau N."/>
            <person name="Henrissat B."/>
            <person name="Schoch C.L."/>
            <person name="Horwitz B.A."/>
            <person name="Barry K.W."/>
            <person name="Condon B.J."/>
            <person name="Copeland A.C."/>
            <person name="Dhillon B."/>
            <person name="Glaser F."/>
            <person name="Hesse C.N."/>
            <person name="Kosti I."/>
            <person name="LaButti K."/>
            <person name="Lindquist E.A."/>
            <person name="Lucas S."/>
            <person name="Salamov A.A."/>
            <person name="Bradshaw R.E."/>
            <person name="Ciuffetti L."/>
            <person name="Hamelin R.C."/>
            <person name="Kema G.H.J."/>
            <person name="Lawrence C."/>
            <person name="Scott J.A."/>
            <person name="Spatafora J.W."/>
            <person name="Turgeon B.G."/>
            <person name="de Wit P.J.G.M."/>
            <person name="Zhong S."/>
            <person name="Goodwin S.B."/>
            <person name="Grigoriev I.V."/>
        </authorList>
    </citation>
    <scope>NUCLEOTIDE SEQUENCE [LARGE SCALE GENOMIC DNA]</scope>
    <source>
        <strain evidence="3">C5 / ATCC 48332 / race O</strain>
    </source>
</reference>
<feature type="compositionally biased region" description="Basic and acidic residues" evidence="1">
    <location>
        <begin position="141"/>
        <end position="176"/>
    </location>
</feature>
<organism evidence="2 3">
    <name type="scientific">Cochliobolus heterostrophus (strain C5 / ATCC 48332 / race O)</name>
    <name type="common">Southern corn leaf blight fungus</name>
    <name type="synonym">Bipolaris maydis</name>
    <dbReference type="NCBI Taxonomy" id="701091"/>
    <lineage>
        <taxon>Eukaryota</taxon>
        <taxon>Fungi</taxon>
        <taxon>Dikarya</taxon>
        <taxon>Ascomycota</taxon>
        <taxon>Pezizomycotina</taxon>
        <taxon>Dothideomycetes</taxon>
        <taxon>Pleosporomycetidae</taxon>
        <taxon>Pleosporales</taxon>
        <taxon>Pleosporineae</taxon>
        <taxon>Pleosporaceae</taxon>
        <taxon>Bipolaris</taxon>
    </lineage>
</organism>
<gene>
    <name evidence="2" type="ORF">COCHEDRAFT_1210348</name>
</gene>
<dbReference type="OrthoDB" id="3694476at2759"/>
<dbReference type="Proteomes" id="UP000016936">
    <property type="component" value="Unassembled WGS sequence"/>
</dbReference>
<dbReference type="EMBL" id="KB445570">
    <property type="protein sequence ID" value="EMD96114.1"/>
    <property type="molecule type" value="Genomic_DNA"/>
</dbReference>
<dbReference type="HOGENOM" id="CLU_1481730_0_0_1"/>
<protein>
    <submittedName>
        <fullName evidence="2">Uncharacterized protein</fullName>
    </submittedName>
</protein>
<reference evidence="3" key="2">
    <citation type="journal article" date="2013" name="PLoS Genet.">
        <title>Comparative genome structure, secondary metabolite, and effector coding capacity across Cochliobolus pathogens.</title>
        <authorList>
            <person name="Condon B.J."/>
            <person name="Leng Y."/>
            <person name="Wu D."/>
            <person name="Bushley K.E."/>
            <person name="Ohm R.A."/>
            <person name="Otillar R."/>
            <person name="Martin J."/>
            <person name="Schackwitz W."/>
            <person name="Grimwood J."/>
            <person name="MohdZainudin N."/>
            <person name="Xue C."/>
            <person name="Wang R."/>
            <person name="Manning V.A."/>
            <person name="Dhillon B."/>
            <person name="Tu Z.J."/>
            <person name="Steffenson B.J."/>
            <person name="Salamov A."/>
            <person name="Sun H."/>
            <person name="Lowry S."/>
            <person name="LaButti K."/>
            <person name="Han J."/>
            <person name="Copeland A."/>
            <person name="Lindquist E."/>
            <person name="Barry K."/>
            <person name="Schmutz J."/>
            <person name="Baker S.E."/>
            <person name="Ciuffetti L.M."/>
            <person name="Grigoriev I.V."/>
            <person name="Zhong S."/>
            <person name="Turgeon B.G."/>
        </authorList>
    </citation>
    <scope>NUCLEOTIDE SEQUENCE [LARGE SCALE GENOMIC DNA]</scope>
    <source>
        <strain evidence="3">C5 / ATCC 48332 / race O</strain>
    </source>
</reference>
<proteinExistence type="predicted"/>
<evidence type="ECO:0000313" key="2">
    <source>
        <dbReference type="EMBL" id="EMD96114.1"/>
    </source>
</evidence>
<feature type="compositionally biased region" description="Pro residues" evidence="1">
    <location>
        <begin position="17"/>
        <end position="28"/>
    </location>
</feature>
<dbReference type="AlphaFoldDB" id="M2UC20"/>
<sequence>MSFPTPASPTTDDDAPPHPQPQPQPQPQQQPKQEDSPRFKPLASITEVSSLASTSSRPFTIAELEKTPPFFFTFPTIVKLKNHGTIQVDTASHMNDLLAWYRLHSGEYSDAEIRGLASKLDVGQTTMRREEYDGAWVVDASLREAPGKEGKEEKEEKEEEEGHGMEVKEQVQEEEK</sequence>
<accession>M2UC20</accession>
<feature type="region of interest" description="Disordered" evidence="1">
    <location>
        <begin position="140"/>
        <end position="176"/>
    </location>
</feature>
<name>M2UC20_COCH5</name>
<keyword evidence="3" id="KW-1185">Reference proteome</keyword>